<reference evidence="2 3" key="1">
    <citation type="journal article" date="2016" name="Mol. Biol. Evol.">
        <title>Comparative Genomics of Early-Diverging Mushroom-Forming Fungi Provides Insights into the Origins of Lignocellulose Decay Capabilities.</title>
        <authorList>
            <person name="Nagy L.G."/>
            <person name="Riley R."/>
            <person name="Tritt A."/>
            <person name="Adam C."/>
            <person name="Daum C."/>
            <person name="Floudas D."/>
            <person name="Sun H."/>
            <person name="Yadav J.S."/>
            <person name="Pangilinan J."/>
            <person name="Larsson K.H."/>
            <person name="Matsuura K."/>
            <person name="Barry K."/>
            <person name="Labutti K."/>
            <person name="Kuo R."/>
            <person name="Ohm R.A."/>
            <person name="Bhattacharya S.S."/>
            <person name="Shirouzu T."/>
            <person name="Yoshinaga Y."/>
            <person name="Martin F.M."/>
            <person name="Grigoriev I.V."/>
            <person name="Hibbett D.S."/>
        </authorList>
    </citation>
    <scope>NUCLEOTIDE SEQUENCE [LARGE SCALE GENOMIC DNA]</scope>
    <source>
        <strain evidence="2 3">CBS 109695</strain>
    </source>
</reference>
<evidence type="ECO:0000313" key="2">
    <source>
        <dbReference type="EMBL" id="KZP19670.1"/>
    </source>
</evidence>
<gene>
    <name evidence="2" type="ORF">FIBSPDRAFT_862369</name>
</gene>
<feature type="compositionally biased region" description="Low complexity" evidence="1">
    <location>
        <begin position="48"/>
        <end position="57"/>
    </location>
</feature>
<feature type="region of interest" description="Disordered" evidence="1">
    <location>
        <begin position="34"/>
        <end position="69"/>
    </location>
</feature>
<sequence>MALALRYPGVGTSGYLINSRTGKRVFLEINPVYKSSIPSQRKPRTSRSRTSSSSAFAPPYPPSRPSATP</sequence>
<dbReference type="EMBL" id="KV417561">
    <property type="protein sequence ID" value="KZP19670.1"/>
    <property type="molecule type" value="Genomic_DNA"/>
</dbReference>
<protein>
    <recommendedName>
        <fullName evidence="4">Carbamoyl-phosphate synthetase large subunit-like ATP-binding domain-containing protein</fullName>
    </recommendedName>
</protein>
<dbReference type="Proteomes" id="UP000076532">
    <property type="component" value="Unassembled WGS sequence"/>
</dbReference>
<evidence type="ECO:0008006" key="4">
    <source>
        <dbReference type="Google" id="ProtNLM"/>
    </source>
</evidence>
<accession>A0A166ICK1</accession>
<organism evidence="2 3">
    <name type="scientific">Athelia psychrophila</name>
    <dbReference type="NCBI Taxonomy" id="1759441"/>
    <lineage>
        <taxon>Eukaryota</taxon>
        <taxon>Fungi</taxon>
        <taxon>Dikarya</taxon>
        <taxon>Basidiomycota</taxon>
        <taxon>Agaricomycotina</taxon>
        <taxon>Agaricomycetes</taxon>
        <taxon>Agaricomycetidae</taxon>
        <taxon>Atheliales</taxon>
        <taxon>Atheliaceae</taxon>
        <taxon>Athelia</taxon>
    </lineage>
</organism>
<evidence type="ECO:0000313" key="3">
    <source>
        <dbReference type="Proteomes" id="UP000076532"/>
    </source>
</evidence>
<evidence type="ECO:0000256" key="1">
    <source>
        <dbReference type="SAM" id="MobiDB-lite"/>
    </source>
</evidence>
<proteinExistence type="predicted"/>
<name>A0A166ICK1_9AGAM</name>
<feature type="compositionally biased region" description="Pro residues" evidence="1">
    <location>
        <begin position="58"/>
        <end position="69"/>
    </location>
</feature>
<dbReference type="AlphaFoldDB" id="A0A166ICK1"/>
<keyword evidence="3" id="KW-1185">Reference proteome</keyword>